<gene>
    <name evidence="1" type="ORF">GCM10009545_18510</name>
    <name evidence="2" type="ORF">GCM10011581_46690</name>
</gene>
<name>A0A917KAY9_9PSEU</name>
<organism evidence="2 3">
    <name type="scientific">Saccharopolyspora thermophila</name>
    <dbReference type="NCBI Taxonomy" id="89367"/>
    <lineage>
        <taxon>Bacteria</taxon>
        <taxon>Bacillati</taxon>
        <taxon>Actinomycetota</taxon>
        <taxon>Actinomycetes</taxon>
        <taxon>Pseudonocardiales</taxon>
        <taxon>Pseudonocardiaceae</taxon>
        <taxon>Saccharopolyspora</taxon>
    </lineage>
</organism>
<keyword evidence="4" id="KW-1185">Reference proteome</keyword>
<dbReference type="Proteomes" id="UP001500220">
    <property type="component" value="Unassembled WGS sequence"/>
</dbReference>
<proteinExistence type="predicted"/>
<accession>A0A917KAY9</accession>
<evidence type="ECO:0000313" key="1">
    <source>
        <dbReference type="EMBL" id="GAA0516693.1"/>
    </source>
</evidence>
<comment type="caution">
    <text evidence="2">The sequence shown here is derived from an EMBL/GenBank/DDBJ whole genome shotgun (WGS) entry which is preliminary data.</text>
</comment>
<dbReference type="EMBL" id="BMMT01000022">
    <property type="protein sequence ID" value="GGJ04428.1"/>
    <property type="molecule type" value="Genomic_DNA"/>
</dbReference>
<reference evidence="2" key="3">
    <citation type="submission" date="2020-09" db="EMBL/GenBank/DDBJ databases">
        <authorList>
            <person name="Sun Q."/>
            <person name="Zhou Y."/>
        </authorList>
    </citation>
    <scope>NUCLEOTIDE SEQUENCE</scope>
    <source>
        <strain evidence="2">CGMCC 4.7206</strain>
    </source>
</reference>
<reference evidence="1 4" key="2">
    <citation type="journal article" date="2019" name="Int. J. Syst. Evol. Microbiol.">
        <title>The Global Catalogue of Microorganisms (GCM) 10K type strain sequencing project: providing services to taxonomists for standard genome sequencing and annotation.</title>
        <authorList>
            <consortium name="The Broad Institute Genomics Platform"/>
            <consortium name="The Broad Institute Genome Sequencing Center for Infectious Disease"/>
            <person name="Wu L."/>
            <person name="Ma J."/>
        </authorList>
    </citation>
    <scope>NUCLEOTIDE SEQUENCE [LARGE SCALE GENOMIC DNA]</scope>
    <source>
        <strain evidence="1 4">JCM 10664</strain>
    </source>
</reference>
<dbReference type="AlphaFoldDB" id="A0A917KAY9"/>
<reference evidence="1" key="4">
    <citation type="submission" date="2023-12" db="EMBL/GenBank/DDBJ databases">
        <authorList>
            <person name="Sun Q."/>
            <person name="Inoue M."/>
        </authorList>
    </citation>
    <scope>NUCLEOTIDE SEQUENCE</scope>
    <source>
        <strain evidence="1">JCM 10664</strain>
    </source>
</reference>
<reference evidence="2 3" key="1">
    <citation type="journal article" date="2014" name="Int. J. Syst. Evol. Microbiol.">
        <title>Complete genome sequence of Corynebacterium casei LMG S-19264T (=DSM 44701T), isolated from a smear-ripened cheese.</title>
        <authorList>
            <consortium name="US DOE Joint Genome Institute (JGI-PGF)"/>
            <person name="Walter F."/>
            <person name="Albersmeier A."/>
            <person name="Kalinowski J."/>
            <person name="Ruckert C."/>
        </authorList>
    </citation>
    <scope>NUCLEOTIDE SEQUENCE [LARGE SCALE GENOMIC DNA]</scope>
    <source>
        <strain evidence="2 3">CGMCC 4.7206</strain>
    </source>
</reference>
<evidence type="ECO:0000313" key="3">
    <source>
        <dbReference type="Proteomes" id="UP000597989"/>
    </source>
</evidence>
<dbReference type="EMBL" id="BAAAHC010000007">
    <property type="protein sequence ID" value="GAA0516693.1"/>
    <property type="molecule type" value="Genomic_DNA"/>
</dbReference>
<evidence type="ECO:0000313" key="4">
    <source>
        <dbReference type="Proteomes" id="UP001500220"/>
    </source>
</evidence>
<evidence type="ECO:0000313" key="2">
    <source>
        <dbReference type="EMBL" id="GGJ04428.1"/>
    </source>
</evidence>
<dbReference type="Proteomes" id="UP000597989">
    <property type="component" value="Unassembled WGS sequence"/>
</dbReference>
<protein>
    <submittedName>
        <fullName evidence="2">Uncharacterized protein</fullName>
    </submittedName>
</protein>
<sequence>MSSGDRALVVALRATQWELDEAAFELGGGRYTREQRYLLADRLTTLAAKLRAEEEGQPLIIDAAADRA</sequence>